<sequence>MKADTLAQIEEFEGFLSRQAKGQVELDTISEAKRQIEDAKSKTFGVKDLKEKFTGHEAEKLRQSIAQLKIEASNGKITKVALSQQLLALLFQLEKTGTRLTAEEVATREQCKSQGAAHAGGAASEIGEESVKILTSHSKDQIDNSRQFM</sequence>
<gene>
    <name evidence="1" type="ORF">FGO68_gene15342</name>
</gene>
<dbReference type="Proteomes" id="UP000785679">
    <property type="component" value="Unassembled WGS sequence"/>
</dbReference>
<dbReference type="PANTHER" id="PTHR16505">
    <property type="entry name" value="PROTEIN LZIC"/>
    <property type="match status" value="1"/>
</dbReference>
<name>A0A8J8P801_HALGN</name>
<protein>
    <submittedName>
        <fullName evidence="1">Uncharacterized protein</fullName>
    </submittedName>
</protein>
<comment type="caution">
    <text evidence="1">The sequence shown here is derived from an EMBL/GenBank/DDBJ whole genome shotgun (WGS) entry which is preliminary data.</text>
</comment>
<evidence type="ECO:0000313" key="1">
    <source>
        <dbReference type="EMBL" id="TNV87490.1"/>
    </source>
</evidence>
<organism evidence="1 2">
    <name type="scientific">Halteria grandinella</name>
    <dbReference type="NCBI Taxonomy" id="5974"/>
    <lineage>
        <taxon>Eukaryota</taxon>
        <taxon>Sar</taxon>
        <taxon>Alveolata</taxon>
        <taxon>Ciliophora</taxon>
        <taxon>Intramacronucleata</taxon>
        <taxon>Spirotrichea</taxon>
        <taxon>Stichotrichia</taxon>
        <taxon>Sporadotrichida</taxon>
        <taxon>Halteriidae</taxon>
        <taxon>Halteria</taxon>
    </lineage>
</organism>
<reference evidence="1" key="1">
    <citation type="submission" date="2019-06" db="EMBL/GenBank/DDBJ databases">
        <authorList>
            <person name="Zheng W."/>
        </authorList>
    </citation>
    <scope>NUCLEOTIDE SEQUENCE</scope>
    <source>
        <strain evidence="1">QDHG01</strain>
    </source>
</reference>
<evidence type="ECO:0000313" key="2">
    <source>
        <dbReference type="Proteomes" id="UP000785679"/>
    </source>
</evidence>
<dbReference type="EMBL" id="RRYP01000401">
    <property type="protein sequence ID" value="TNV87490.1"/>
    <property type="molecule type" value="Genomic_DNA"/>
</dbReference>
<accession>A0A8J8P801</accession>
<dbReference type="AlphaFoldDB" id="A0A8J8P801"/>
<keyword evidence="2" id="KW-1185">Reference proteome</keyword>
<dbReference type="InterPro" id="IPR040065">
    <property type="entry name" value="LZIC"/>
</dbReference>
<proteinExistence type="predicted"/>
<dbReference type="PANTHER" id="PTHR16505:SF8">
    <property type="entry name" value="PROTEIN LZIC"/>
    <property type="match status" value="1"/>
</dbReference>